<protein>
    <submittedName>
        <fullName evidence="8">MFS transporter</fullName>
    </submittedName>
</protein>
<keyword evidence="5 6" id="KW-0472">Membrane</keyword>
<feature type="transmembrane region" description="Helical" evidence="6">
    <location>
        <begin position="284"/>
        <end position="304"/>
    </location>
</feature>
<feature type="transmembrane region" description="Helical" evidence="6">
    <location>
        <begin position="49"/>
        <end position="71"/>
    </location>
</feature>
<evidence type="ECO:0000256" key="6">
    <source>
        <dbReference type="SAM" id="Phobius"/>
    </source>
</evidence>
<gene>
    <name evidence="8" type="ORF">IAI61_18915</name>
</gene>
<comment type="caution">
    <text evidence="8">The sequence shown here is derived from an EMBL/GenBank/DDBJ whole genome shotgun (WGS) entry which is preliminary data.</text>
</comment>
<evidence type="ECO:0000256" key="2">
    <source>
        <dbReference type="ARBA" id="ARBA00022448"/>
    </source>
</evidence>
<feature type="transmembrane region" description="Helical" evidence="6">
    <location>
        <begin position="220"/>
        <end position="238"/>
    </location>
</feature>
<evidence type="ECO:0000256" key="4">
    <source>
        <dbReference type="ARBA" id="ARBA00022989"/>
    </source>
</evidence>
<dbReference type="RefSeq" id="WP_207419292.1">
    <property type="nucleotide sequence ID" value="NZ_CP061177.1"/>
</dbReference>
<dbReference type="PROSITE" id="PS50850">
    <property type="entry name" value="MFS"/>
    <property type="match status" value="1"/>
</dbReference>
<keyword evidence="9" id="KW-1185">Reference proteome</keyword>
<feature type="transmembrane region" description="Helical" evidence="6">
    <location>
        <begin position="103"/>
        <end position="124"/>
    </location>
</feature>
<sequence>MTAREGSAAFMAPLLVLALGHMISNLLRTLPAISADVLAADIGTTADGLAALTGAYHLTFAAGQIPLGVALDRFGVRPVSLALLGTVAVGAVLSALVGGQPGFLVAQVVLGLGSCGMLLCPMTLAARILTPAKFGLWSGLIQATGNAGLLISASPMAWVVDHHGWRLGFWIAAALSVGVAALVWKLVPAPEPRAPGPRPSLAAEARDVLRLGLSPRLRGMVWLAFGSFAVIMALRGLWGGPWLMEVKGLSRIEAGNVLLLLTVALILGPALSGALDRLLGHRRLVLTAGHAVAALCLLAVVAGGPGGWLSGALGVAMLPVGYDAAMFFAFGIAIAVQPLVFAMTRAVVPAEQTGKALSAVNLSFFLGTAVLQSASGPVAGWGGIGAALAFLAVAALVCTVLFVVTTRGQGGAAPSDSPPG</sequence>
<feature type="domain" description="Major facilitator superfamily (MFS) profile" evidence="7">
    <location>
        <begin position="13"/>
        <end position="407"/>
    </location>
</feature>
<dbReference type="Gene3D" id="1.20.1250.20">
    <property type="entry name" value="MFS general substrate transporter like domains"/>
    <property type="match status" value="1"/>
</dbReference>
<accession>A0ABS3KUF5</accession>
<feature type="transmembrane region" description="Helical" evidence="6">
    <location>
        <begin position="136"/>
        <end position="158"/>
    </location>
</feature>
<organism evidence="8 9">
    <name type="scientific">Roseomonas haemaphysalidis</name>
    <dbReference type="NCBI Taxonomy" id="2768162"/>
    <lineage>
        <taxon>Bacteria</taxon>
        <taxon>Pseudomonadati</taxon>
        <taxon>Pseudomonadota</taxon>
        <taxon>Alphaproteobacteria</taxon>
        <taxon>Acetobacterales</taxon>
        <taxon>Roseomonadaceae</taxon>
        <taxon>Roseomonas</taxon>
    </lineage>
</organism>
<dbReference type="Pfam" id="PF07690">
    <property type="entry name" value="MFS_1"/>
    <property type="match status" value="1"/>
</dbReference>
<dbReference type="EMBL" id="JACTNG010000012">
    <property type="protein sequence ID" value="MBO1081115.1"/>
    <property type="molecule type" value="Genomic_DNA"/>
</dbReference>
<feature type="transmembrane region" description="Helical" evidence="6">
    <location>
        <begin position="356"/>
        <end position="375"/>
    </location>
</feature>
<feature type="transmembrane region" description="Helical" evidence="6">
    <location>
        <begin position="381"/>
        <end position="404"/>
    </location>
</feature>
<dbReference type="InterPro" id="IPR020846">
    <property type="entry name" value="MFS_dom"/>
</dbReference>
<evidence type="ECO:0000259" key="7">
    <source>
        <dbReference type="PROSITE" id="PS50850"/>
    </source>
</evidence>
<evidence type="ECO:0000256" key="1">
    <source>
        <dbReference type="ARBA" id="ARBA00004127"/>
    </source>
</evidence>
<dbReference type="PANTHER" id="PTHR23501">
    <property type="entry name" value="MAJOR FACILITATOR SUPERFAMILY"/>
    <property type="match status" value="1"/>
</dbReference>
<dbReference type="Proteomes" id="UP001518989">
    <property type="component" value="Unassembled WGS sequence"/>
</dbReference>
<dbReference type="SUPFAM" id="SSF103473">
    <property type="entry name" value="MFS general substrate transporter"/>
    <property type="match status" value="1"/>
</dbReference>
<feature type="transmembrane region" description="Helical" evidence="6">
    <location>
        <begin position="164"/>
        <end position="184"/>
    </location>
</feature>
<keyword evidence="4 6" id="KW-1133">Transmembrane helix</keyword>
<evidence type="ECO:0000256" key="5">
    <source>
        <dbReference type="ARBA" id="ARBA00023136"/>
    </source>
</evidence>
<proteinExistence type="predicted"/>
<evidence type="ECO:0000313" key="9">
    <source>
        <dbReference type="Proteomes" id="UP001518989"/>
    </source>
</evidence>
<keyword evidence="3 6" id="KW-0812">Transmembrane</keyword>
<evidence type="ECO:0000256" key="3">
    <source>
        <dbReference type="ARBA" id="ARBA00022692"/>
    </source>
</evidence>
<dbReference type="PANTHER" id="PTHR23501:SF191">
    <property type="entry name" value="VACUOLAR BASIC AMINO ACID TRANSPORTER 4"/>
    <property type="match status" value="1"/>
</dbReference>
<evidence type="ECO:0000313" key="8">
    <source>
        <dbReference type="EMBL" id="MBO1081115.1"/>
    </source>
</evidence>
<dbReference type="InterPro" id="IPR036259">
    <property type="entry name" value="MFS_trans_sf"/>
</dbReference>
<name>A0ABS3KUF5_9PROT</name>
<dbReference type="InterPro" id="IPR011701">
    <property type="entry name" value="MFS"/>
</dbReference>
<keyword evidence="2" id="KW-0813">Transport</keyword>
<feature type="transmembrane region" description="Helical" evidence="6">
    <location>
        <begin position="324"/>
        <end position="344"/>
    </location>
</feature>
<comment type="subcellular location">
    <subcellularLocation>
        <location evidence="1">Endomembrane system</location>
        <topology evidence="1">Multi-pass membrane protein</topology>
    </subcellularLocation>
</comment>
<feature type="transmembrane region" description="Helical" evidence="6">
    <location>
        <begin position="258"/>
        <end position="275"/>
    </location>
</feature>
<feature type="transmembrane region" description="Helical" evidence="6">
    <location>
        <begin position="78"/>
        <end position="97"/>
    </location>
</feature>
<reference evidence="8 9" key="1">
    <citation type="submission" date="2020-09" db="EMBL/GenBank/DDBJ databases">
        <title>Roseomonas.</title>
        <authorList>
            <person name="Zhu W."/>
        </authorList>
    </citation>
    <scope>NUCLEOTIDE SEQUENCE [LARGE SCALE GENOMIC DNA]</scope>
    <source>
        <strain evidence="8 9">573</strain>
    </source>
</reference>